<evidence type="ECO:0000256" key="4">
    <source>
        <dbReference type="ARBA" id="ARBA00022692"/>
    </source>
</evidence>
<keyword evidence="4 8" id="KW-0812">Transmembrane</keyword>
<keyword evidence="6" id="KW-1133">Transmembrane helix</keyword>
<name>A0AAN8UZ16_9MAGN</name>
<dbReference type="Proteomes" id="UP001370490">
    <property type="component" value="Unassembled WGS sequence"/>
</dbReference>
<keyword evidence="7 8" id="KW-0472">Membrane</keyword>
<evidence type="ECO:0000256" key="7">
    <source>
        <dbReference type="ARBA" id="ARBA00023136"/>
    </source>
</evidence>
<reference evidence="10 11" key="1">
    <citation type="submission" date="2023-12" db="EMBL/GenBank/DDBJ databases">
        <title>A high-quality genome assembly for Dillenia turbinata (Dilleniales).</title>
        <authorList>
            <person name="Chanderbali A."/>
        </authorList>
    </citation>
    <scope>NUCLEOTIDE SEQUENCE [LARGE SCALE GENOMIC DNA]</scope>
    <source>
        <strain evidence="10">LSX21</strain>
        <tissue evidence="10">Leaf</tissue>
    </source>
</reference>
<dbReference type="AlphaFoldDB" id="A0AAN8UZ16"/>
<sequence>MVAETCTFPFDISKTRLQLHRHTLSSSSSSSSSSSITAFKVVSKIVHHEGPLSFYNGLSPAILCHLFCTPIRIVSYKYLRNVFSADSTQSPSLSADFYSRLGGCKPVDLVKVRMQADGRLVRQGLQPRYSRVFDVLSKTIRAEGIVGLWRRVFPNIQWAFLVNRENWLAMIMQIVLLSKLFM</sequence>
<keyword evidence="5" id="KW-0677">Repeat</keyword>
<evidence type="ECO:0000256" key="1">
    <source>
        <dbReference type="ARBA" id="ARBA00004141"/>
    </source>
</evidence>
<evidence type="ECO:0000256" key="5">
    <source>
        <dbReference type="ARBA" id="ARBA00022737"/>
    </source>
</evidence>
<evidence type="ECO:0000256" key="8">
    <source>
        <dbReference type="PROSITE-ProRule" id="PRU00282"/>
    </source>
</evidence>
<dbReference type="PROSITE" id="PS50920">
    <property type="entry name" value="SOLCAR"/>
    <property type="match status" value="2"/>
</dbReference>
<evidence type="ECO:0000256" key="9">
    <source>
        <dbReference type="RuleBase" id="RU000488"/>
    </source>
</evidence>
<comment type="similarity">
    <text evidence="2 9">Belongs to the mitochondrial carrier (TC 2.A.29) family.</text>
</comment>
<evidence type="ECO:0000313" key="10">
    <source>
        <dbReference type="EMBL" id="KAK6918358.1"/>
    </source>
</evidence>
<dbReference type="SUPFAM" id="SSF103506">
    <property type="entry name" value="Mitochondrial carrier"/>
    <property type="match status" value="1"/>
</dbReference>
<organism evidence="10 11">
    <name type="scientific">Dillenia turbinata</name>
    <dbReference type="NCBI Taxonomy" id="194707"/>
    <lineage>
        <taxon>Eukaryota</taxon>
        <taxon>Viridiplantae</taxon>
        <taxon>Streptophyta</taxon>
        <taxon>Embryophyta</taxon>
        <taxon>Tracheophyta</taxon>
        <taxon>Spermatophyta</taxon>
        <taxon>Magnoliopsida</taxon>
        <taxon>eudicotyledons</taxon>
        <taxon>Gunneridae</taxon>
        <taxon>Pentapetalae</taxon>
        <taxon>Dilleniales</taxon>
        <taxon>Dilleniaceae</taxon>
        <taxon>Dillenia</taxon>
    </lineage>
</organism>
<comment type="caution">
    <text evidence="10">The sequence shown here is derived from an EMBL/GenBank/DDBJ whole genome shotgun (WGS) entry which is preliminary data.</text>
</comment>
<evidence type="ECO:0000256" key="2">
    <source>
        <dbReference type="ARBA" id="ARBA00006375"/>
    </source>
</evidence>
<evidence type="ECO:0000256" key="6">
    <source>
        <dbReference type="ARBA" id="ARBA00022989"/>
    </source>
</evidence>
<dbReference type="Gene3D" id="1.50.40.10">
    <property type="entry name" value="Mitochondrial carrier domain"/>
    <property type="match status" value="1"/>
</dbReference>
<dbReference type="InterPro" id="IPR050391">
    <property type="entry name" value="Mito_Metabolite_Transporter"/>
</dbReference>
<keyword evidence="11" id="KW-1185">Reference proteome</keyword>
<evidence type="ECO:0000313" key="11">
    <source>
        <dbReference type="Proteomes" id="UP001370490"/>
    </source>
</evidence>
<feature type="repeat" description="Solcar" evidence="8">
    <location>
        <begin position="1"/>
        <end position="82"/>
    </location>
</feature>
<dbReference type="EMBL" id="JBAMMX010000022">
    <property type="protein sequence ID" value="KAK6918358.1"/>
    <property type="molecule type" value="Genomic_DNA"/>
</dbReference>
<gene>
    <name evidence="10" type="ORF">RJ641_016780</name>
</gene>
<dbReference type="PANTHER" id="PTHR45618">
    <property type="entry name" value="MITOCHONDRIAL DICARBOXYLATE CARRIER-RELATED"/>
    <property type="match status" value="1"/>
</dbReference>
<dbReference type="Pfam" id="PF00153">
    <property type="entry name" value="Mito_carr"/>
    <property type="match status" value="2"/>
</dbReference>
<protein>
    <submittedName>
        <fullName evidence="10">Mitochondrial substrate/solute carrier</fullName>
    </submittedName>
</protein>
<comment type="subcellular location">
    <subcellularLocation>
        <location evidence="1">Membrane</location>
        <topology evidence="1">Multi-pass membrane protein</topology>
    </subcellularLocation>
</comment>
<accession>A0AAN8UZ16</accession>
<dbReference type="InterPro" id="IPR018108">
    <property type="entry name" value="MCP_transmembrane"/>
</dbReference>
<dbReference type="InterPro" id="IPR023395">
    <property type="entry name" value="MCP_dom_sf"/>
</dbReference>
<feature type="repeat" description="Solcar" evidence="8">
    <location>
        <begin position="90"/>
        <end position="176"/>
    </location>
</feature>
<proteinExistence type="inferred from homology"/>
<keyword evidence="3 9" id="KW-0813">Transport</keyword>
<dbReference type="GO" id="GO:0016020">
    <property type="term" value="C:membrane"/>
    <property type="evidence" value="ECO:0007669"/>
    <property type="project" value="UniProtKB-SubCell"/>
</dbReference>
<evidence type="ECO:0000256" key="3">
    <source>
        <dbReference type="ARBA" id="ARBA00022448"/>
    </source>
</evidence>